<evidence type="ECO:0000313" key="2">
    <source>
        <dbReference type="EMBL" id="CUW93628.1"/>
    </source>
</evidence>
<protein>
    <submittedName>
        <fullName evidence="2">Uncharacterized protein</fullName>
    </submittedName>
</protein>
<name>A0A9W5B234_9HYPH</name>
<evidence type="ECO:0000256" key="1">
    <source>
        <dbReference type="SAM" id="MobiDB-lite"/>
    </source>
</evidence>
<dbReference type="AlphaFoldDB" id="A0A9W5B234"/>
<keyword evidence="3" id="KW-1185">Reference proteome</keyword>
<dbReference type="RefSeq" id="WP_080822449.1">
    <property type="nucleotide sequence ID" value="NZ_LT009718.1"/>
</dbReference>
<feature type="region of interest" description="Disordered" evidence="1">
    <location>
        <begin position="114"/>
        <end position="139"/>
    </location>
</feature>
<accession>A0A9W5B234</accession>
<dbReference type="EMBL" id="FBVY01000018">
    <property type="protein sequence ID" value="CUW93628.1"/>
    <property type="molecule type" value="Genomic_DNA"/>
</dbReference>
<organism evidence="2 3">
    <name type="scientific">Agrobacterium genomosp. 2 str. CFBP 5494</name>
    <dbReference type="NCBI Taxonomy" id="1183436"/>
    <lineage>
        <taxon>Bacteria</taxon>
        <taxon>Pseudomonadati</taxon>
        <taxon>Pseudomonadota</taxon>
        <taxon>Alphaproteobacteria</taxon>
        <taxon>Hyphomicrobiales</taxon>
        <taxon>Rhizobiaceae</taxon>
        <taxon>Rhizobium/Agrobacterium group</taxon>
        <taxon>Agrobacterium</taxon>
        <taxon>Agrobacterium tumefaciens complex</taxon>
    </lineage>
</organism>
<sequence>MIVSQLAEPAWNRFVSLRLRKPEDGMEADDYKDPDWMHPARGHIHPQQEIAAFSQAVQDGFTSRKRATSSFREDIEDIDDEIEIDQARARSKDLRCTIYPALDTDTEAVLRTLEEDPDAETDEAQINAARSRGSRRKTA</sequence>
<proteinExistence type="predicted"/>
<comment type="caution">
    <text evidence="2">The sequence shown here is derived from an EMBL/GenBank/DDBJ whole genome shotgun (WGS) entry which is preliminary data.</text>
</comment>
<evidence type="ECO:0000313" key="3">
    <source>
        <dbReference type="Proteomes" id="UP000191933"/>
    </source>
</evidence>
<gene>
    <name evidence="2" type="ORF">AGR2A_Cc70063</name>
</gene>
<dbReference type="Proteomes" id="UP000191933">
    <property type="component" value="Unassembled WGS sequence"/>
</dbReference>
<reference evidence="2 3" key="1">
    <citation type="submission" date="2016-01" db="EMBL/GenBank/DDBJ databases">
        <authorList>
            <person name="Regsiter A."/>
            <person name="william w."/>
        </authorList>
    </citation>
    <scope>NUCLEOTIDE SEQUENCE [LARGE SCALE GENOMIC DNA]</scope>
    <source>
        <strain evidence="2 3">CFBP 5494</strain>
    </source>
</reference>